<gene>
    <name evidence="6" type="ORF">MELIAE_LOCUS72</name>
</gene>
<evidence type="ECO:0000256" key="5">
    <source>
        <dbReference type="SAM" id="MobiDB-lite"/>
    </source>
</evidence>
<comment type="subcellular location">
    <subcellularLocation>
        <location evidence="1">Cytoplasm</location>
    </subcellularLocation>
</comment>
<feature type="region of interest" description="Disordered" evidence="5">
    <location>
        <begin position="1"/>
        <end position="99"/>
    </location>
</feature>
<dbReference type="GO" id="GO:0032233">
    <property type="term" value="P:positive regulation of actin filament bundle assembly"/>
    <property type="evidence" value="ECO:0007669"/>
    <property type="project" value="TreeGrafter"/>
</dbReference>
<feature type="region of interest" description="Disordered" evidence="5">
    <location>
        <begin position="786"/>
        <end position="856"/>
    </location>
</feature>
<evidence type="ECO:0000256" key="2">
    <source>
        <dbReference type="ARBA" id="ARBA00022490"/>
    </source>
</evidence>
<dbReference type="EMBL" id="OV121132">
    <property type="protein sequence ID" value="CAH0545733.1"/>
    <property type="molecule type" value="Genomic_DNA"/>
</dbReference>
<dbReference type="OrthoDB" id="300641at2759"/>
<name>A0A9P0FB72_BRAAE</name>
<keyword evidence="2" id="KW-0963">Cytoplasm</keyword>
<evidence type="ECO:0000256" key="4">
    <source>
        <dbReference type="ARBA" id="ARBA00038161"/>
    </source>
</evidence>
<dbReference type="InterPro" id="IPR051976">
    <property type="entry name" value="Synaptopodin_domain"/>
</dbReference>
<dbReference type="GO" id="GO:0005634">
    <property type="term" value="C:nucleus"/>
    <property type="evidence" value="ECO:0007669"/>
    <property type="project" value="TreeGrafter"/>
</dbReference>
<dbReference type="PANTHER" id="PTHR24217:SF0">
    <property type="entry name" value="PDZ DOMAIN-CONTAINING PROTEIN"/>
    <property type="match status" value="1"/>
</dbReference>
<dbReference type="Proteomes" id="UP001154078">
    <property type="component" value="Chromosome 1"/>
</dbReference>
<dbReference type="GO" id="GO:0015629">
    <property type="term" value="C:actin cytoskeleton"/>
    <property type="evidence" value="ECO:0007669"/>
    <property type="project" value="TreeGrafter"/>
</dbReference>
<evidence type="ECO:0000256" key="3">
    <source>
        <dbReference type="ARBA" id="ARBA00022553"/>
    </source>
</evidence>
<protein>
    <submittedName>
        <fullName evidence="6">Uncharacterized protein</fullName>
    </submittedName>
</protein>
<reference evidence="6" key="1">
    <citation type="submission" date="2021-12" db="EMBL/GenBank/DDBJ databases">
        <authorList>
            <person name="King R."/>
        </authorList>
    </citation>
    <scope>NUCLEOTIDE SEQUENCE</scope>
</reference>
<feature type="compositionally biased region" description="Polar residues" evidence="5">
    <location>
        <begin position="786"/>
        <end position="800"/>
    </location>
</feature>
<feature type="compositionally biased region" description="Basic and acidic residues" evidence="5">
    <location>
        <begin position="30"/>
        <end position="39"/>
    </location>
</feature>
<proteinExistence type="inferred from homology"/>
<dbReference type="PANTHER" id="PTHR24217">
    <property type="entry name" value="PUTATIVE-RELATED"/>
    <property type="match status" value="1"/>
</dbReference>
<keyword evidence="7" id="KW-1185">Reference proteome</keyword>
<organism evidence="6 7">
    <name type="scientific">Brassicogethes aeneus</name>
    <name type="common">Rape pollen beetle</name>
    <name type="synonym">Meligethes aeneus</name>
    <dbReference type="NCBI Taxonomy" id="1431903"/>
    <lineage>
        <taxon>Eukaryota</taxon>
        <taxon>Metazoa</taxon>
        <taxon>Ecdysozoa</taxon>
        <taxon>Arthropoda</taxon>
        <taxon>Hexapoda</taxon>
        <taxon>Insecta</taxon>
        <taxon>Pterygota</taxon>
        <taxon>Neoptera</taxon>
        <taxon>Endopterygota</taxon>
        <taxon>Coleoptera</taxon>
        <taxon>Polyphaga</taxon>
        <taxon>Cucujiformia</taxon>
        <taxon>Nitidulidae</taxon>
        <taxon>Meligethinae</taxon>
        <taxon>Brassicogethes</taxon>
    </lineage>
</organism>
<feature type="compositionally biased region" description="Polar residues" evidence="5">
    <location>
        <begin position="65"/>
        <end position="99"/>
    </location>
</feature>
<feature type="compositionally biased region" description="Polar residues" evidence="5">
    <location>
        <begin position="1"/>
        <end position="12"/>
    </location>
</feature>
<feature type="region of interest" description="Disordered" evidence="5">
    <location>
        <begin position="380"/>
        <end position="399"/>
    </location>
</feature>
<evidence type="ECO:0000256" key="1">
    <source>
        <dbReference type="ARBA" id="ARBA00004496"/>
    </source>
</evidence>
<accession>A0A9P0FB72</accession>
<feature type="compositionally biased region" description="Polar residues" evidence="5">
    <location>
        <begin position="381"/>
        <end position="398"/>
    </location>
</feature>
<dbReference type="GO" id="GO:0030018">
    <property type="term" value="C:Z disc"/>
    <property type="evidence" value="ECO:0007669"/>
    <property type="project" value="TreeGrafter"/>
</dbReference>
<dbReference type="GO" id="GO:0003779">
    <property type="term" value="F:actin binding"/>
    <property type="evidence" value="ECO:0007669"/>
    <property type="project" value="TreeGrafter"/>
</dbReference>
<evidence type="ECO:0000313" key="6">
    <source>
        <dbReference type="EMBL" id="CAH0545733.1"/>
    </source>
</evidence>
<dbReference type="AlphaFoldDB" id="A0A9P0FB72"/>
<evidence type="ECO:0000313" key="7">
    <source>
        <dbReference type="Proteomes" id="UP001154078"/>
    </source>
</evidence>
<comment type="similarity">
    <text evidence="4">Belongs to the synaptopodin family.</text>
</comment>
<keyword evidence="3" id="KW-0597">Phosphoprotein</keyword>
<sequence>MSDMQVATVTGNVSKEIEKEVSEETTLSEMSKDLGHTKIAEASAKFEQNKSLSITEENKSHQSESSRTVLQSVSQEVSANRQEPLTTEAPSQTAIETKSSNLSKIYKPLEPMKPLEPVKPFEKLEPVKAFEPLKPFEPLQPFEPPKSFDLARKLENTKISDDEKISNGNAIMVENENDTNDSELSQIMTNKTVEKHISRSVTPTIILTETSNPVSESVLYEPPEIQGKACPSEVPSSLQNTHISSGHLHNVSSMPSSFQTTYAPSMPSPLQHTYTPMNHEVSSFGNAKNTSYTTPLNNNWYNTQPTGYKPVASVNTYQPVASPYSNSQYNSLDRYPSYATGSRENKAEIKEENIKNTLKEIISDLDTYAERDKELKESFHNENGNSTYSSTLQANPPSSGGWVPRLPSMFNSEPRPRPMSCPESTFNNLDFSQVTSEITSKFGTMEEQDENAPPSKPINLEKIFTPADGEQIQPTRNRKMFASSAFYDKGFHPTVEDQVELAKRISSSLSDISNKSSKGQSMYVNRKKRSVKWVHEGEGKGGLNGTEVGGEGTGAKDTLKLVMNPHGQIQDLNSLRKQGVCIEPALSPDVCAEIVKDLNSPKGKGAELFAKRRKRSEKWIVGETNGTRAQNIPDIAPLPTPILSPLPPLGNLPTPSYLPETAQRVQHKANLDEIQEKFTRPRVKLIKSPWDAALETGSVDGAFVEEPQWPTRGNLVAPAVNSYEAALKSDTLASWTGPKTNGHDKVFAHNPAYNSNSINRIVDNLQKGVTNVDVYKPTLPQAWNVTGAPKQQQFNSNTLPRSKPKAPLSPSYRPDVTPPIFVPKESTTPVSSHIHPSYNAQQSSMPEPSYHGTSPVPEPYYTSQNPPVPPTRINFNCMQNYNTAARGWGQSKTYKPVTFDNPYSDF</sequence>